<evidence type="ECO:0000256" key="2">
    <source>
        <dbReference type="ARBA" id="ARBA00022490"/>
    </source>
</evidence>
<dbReference type="SUPFAM" id="SSF56349">
    <property type="entry name" value="DNA breaking-rejoining enzymes"/>
    <property type="match status" value="1"/>
</dbReference>
<dbReference type="InterPro" id="IPR011010">
    <property type="entry name" value="DNA_brk_join_enz"/>
</dbReference>
<comment type="subunit">
    <text evidence="9">Forms a cyclic heterotetrameric complex composed of two molecules of XerC and two molecules of XerD.</text>
</comment>
<organism evidence="13 14">
    <name type="scientific">Rubricella aquisinus</name>
    <dbReference type="NCBI Taxonomy" id="2028108"/>
    <lineage>
        <taxon>Bacteria</taxon>
        <taxon>Pseudomonadati</taxon>
        <taxon>Pseudomonadota</taxon>
        <taxon>Alphaproteobacteria</taxon>
        <taxon>Rhodobacterales</taxon>
        <taxon>Paracoccaceae</taxon>
        <taxon>Rubricella</taxon>
    </lineage>
</organism>
<evidence type="ECO:0000256" key="5">
    <source>
        <dbReference type="ARBA" id="ARBA00022908"/>
    </source>
</evidence>
<dbReference type="Pfam" id="PF00589">
    <property type="entry name" value="Phage_integrase"/>
    <property type="match status" value="1"/>
</dbReference>
<dbReference type="InterPro" id="IPR023009">
    <property type="entry name" value="Tyrosine_recombinase_XerC/XerD"/>
</dbReference>
<dbReference type="Pfam" id="PF02899">
    <property type="entry name" value="Phage_int_SAM_1"/>
    <property type="match status" value="1"/>
</dbReference>
<feature type="active site" evidence="9">
    <location>
        <position position="251"/>
    </location>
</feature>
<comment type="function">
    <text evidence="9">Site-specific tyrosine recombinase, which acts by catalyzing the cutting and rejoining of the recombining DNA molecules. The XerC-XerD complex is essential to convert dimers of the bacterial chromosome into monomers to permit their segregation at cell division. It also contributes to the segregational stability of plasmids.</text>
</comment>
<feature type="domain" description="Tyr recombinase" evidence="11">
    <location>
        <begin position="106"/>
        <end position="296"/>
    </location>
</feature>
<dbReference type="Gene3D" id="1.10.443.10">
    <property type="entry name" value="Intergrase catalytic core"/>
    <property type="match status" value="1"/>
</dbReference>
<keyword evidence="8 9" id="KW-0131">Cell cycle</keyword>
<dbReference type="InterPro" id="IPR010998">
    <property type="entry name" value="Integrase_recombinase_N"/>
</dbReference>
<feature type="region of interest" description="Disordered" evidence="10">
    <location>
        <begin position="92"/>
        <end position="111"/>
    </location>
</feature>
<evidence type="ECO:0000256" key="7">
    <source>
        <dbReference type="ARBA" id="ARBA00023172"/>
    </source>
</evidence>
<dbReference type="GO" id="GO:0003677">
    <property type="term" value="F:DNA binding"/>
    <property type="evidence" value="ECO:0007669"/>
    <property type="project" value="UniProtKB-UniRule"/>
</dbReference>
<keyword evidence="6 9" id="KW-0238">DNA-binding</keyword>
<evidence type="ECO:0000313" key="14">
    <source>
        <dbReference type="Proteomes" id="UP000553766"/>
    </source>
</evidence>
<protein>
    <recommendedName>
        <fullName evidence="9">Tyrosine recombinase XerC</fullName>
    </recommendedName>
</protein>
<evidence type="ECO:0000256" key="3">
    <source>
        <dbReference type="ARBA" id="ARBA00022618"/>
    </source>
</evidence>
<dbReference type="InterPro" id="IPR004107">
    <property type="entry name" value="Integrase_SAM-like_N"/>
</dbReference>
<feature type="domain" description="Core-binding (CB)" evidence="12">
    <location>
        <begin position="1"/>
        <end position="85"/>
    </location>
</feature>
<comment type="similarity">
    <text evidence="9">Belongs to the 'phage' integrase family. XerC subfamily.</text>
</comment>
<dbReference type="InterPro" id="IPR050090">
    <property type="entry name" value="Tyrosine_recombinase_XerCD"/>
</dbReference>
<dbReference type="GO" id="GO:0005737">
    <property type="term" value="C:cytoplasm"/>
    <property type="evidence" value="ECO:0007669"/>
    <property type="project" value="UniProtKB-SubCell"/>
</dbReference>
<name>A0A840WQ63_9RHOB</name>
<dbReference type="GO" id="GO:0006313">
    <property type="term" value="P:DNA transposition"/>
    <property type="evidence" value="ECO:0007669"/>
    <property type="project" value="UniProtKB-UniRule"/>
</dbReference>
<keyword evidence="4 9" id="KW-0159">Chromosome partition</keyword>
<proteinExistence type="inferred from homology"/>
<sequence length="304" mass="33361">MSGDLIKAFLTALHAERDAAPNTLAAYRRDLDDFTGYLAARKVAPLKAARTDLEGYIAGLEAEGLATATRARRLSAVRQFFRFLHSEGWRDDDPAQRLQGPRKSRPLPRTLDMEEVDRLMDAARNTGRSPADRARNTCLMEVLYATGLRVTELVSLPLGATSARPEMILVRGKGGKDRLVPLSDPARAAINAWLPHRKTLKHAKTPPGARFLFPGGGSAGHITRVRFFGVLKDIAVTAGISPEKVSPHVLRHAFATHLLAHGADLRTIQVLLGHADISTTEIYTHIVDERLKSLVLEHHPLAKP</sequence>
<dbReference type="GO" id="GO:0051301">
    <property type="term" value="P:cell division"/>
    <property type="evidence" value="ECO:0007669"/>
    <property type="project" value="UniProtKB-KW"/>
</dbReference>
<dbReference type="HAMAP" id="MF_01808">
    <property type="entry name" value="Recomb_XerC_XerD"/>
    <property type="match status" value="1"/>
</dbReference>
<dbReference type="GO" id="GO:0009037">
    <property type="term" value="F:tyrosine-based site-specific recombinase activity"/>
    <property type="evidence" value="ECO:0007669"/>
    <property type="project" value="UniProtKB-UniRule"/>
</dbReference>
<evidence type="ECO:0000259" key="12">
    <source>
        <dbReference type="PROSITE" id="PS51900"/>
    </source>
</evidence>
<keyword evidence="3 9" id="KW-0132">Cell division</keyword>
<dbReference type="NCBIfam" id="NF001399">
    <property type="entry name" value="PRK00283.1"/>
    <property type="match status" value="1"/>
</dbReference>
<dbReference type="GO" id="GO:0007059">
    <property type="term" value="P:chromosome segregation"/>
    <property type="evidence" value="ECO:0007669"/>
    <property type="project" value="UniProtKB-UniRule"/>
</dbReference>
<dbReference type="InterPro" id="IPR044068">
    <property type="entry name" value="CB"/>
</dbReference>
<evidence type="ECO:0000256" key="1">
    <source>
        <dbReference type="ARBA" id="ARBA00004496"/>
    </source>
</evidence>
<feature type="active site" evidence="9">
    <location>
        <position position="173"/>
    </location>
</feature>
<comment type="subcellular location">
    <subcellularLocation>
        <location evidence="1 9">Cytoplasm</location>
    </subcellularLocation>
</comment>
<dbReference type="Gene3D" id="1.10.150.130">
    <property type="match status" value="1"/>
</dbReference>
<evidence type="ECO:0000256" key="4">
    <source>
        <dbReference type="ARBA" id="ARBA00022829"/>
    </source>
</evidence>
<accession>A0A840WQ63</accession>
<evidence type="ECO:0000313" key="13">
    <source>
        <dbReference type="EMBL" id="MBB5516193.1"/>
    </source>
</evidence>
<evidence type="ECO:0000256" key="10">
    <source>
        <dbReference type="SAM" id="MobiDB-lite"/>
    </source>
</evidence>
<dbReference type="PROSITE" id="PS51900">
    <property type="entry name" value="CB"/>
    <property type="match status" value="1"/>
</dbReference>
<dbReference type="PANTHER" id="PTHR30349:SF90">
    <property type="entry name" value="TYROSINE RECOMBINASE XERD"/>
    <property type="match status" value="1"/>
</dbReference>
<evidence type="ECO:0000256" key="6">
    <source>
        <dbReference type="ARBA" id="ARBA00023125"/>
    </source>
</evidence>
<comment type="caution">
    <text evidence="13">The sequence shown here is derived from an EMBL/GenBank/DDBJ whole genome shotgun (WGS) entry which is preliminary data.</text>
</comment>
<dbReference type="Proteomes" id="UP000553766">
    <property type="component" value="Unassembled WGS sequence"/>
</dbReference>
<feature type="active site" description="O-(3'-phospho-DNA)-tyrosine intermediate" evidence="9">
    <location>
        <position position="283"/>
    </location>
</feature>
<keyword evidence="7 9" id="KW-0233">DNA recombination</keyword>
<feature type="active site" evidence="9">
    <location>
        <position position="274"/>
    </location>
</feature>
<feature type="active site" evidence="9">
    <location>
        <position position="149"/>
    </location>
</feature>
<dbReference type="EMBL" id="JACIJS010000006">
    <property type="protein sequence ID" value="MBB5516193.1"/>
    <property type="molecule type" value="Genomic_DNA"/>
</dbReference>
<dbReference type="InterPro" id="IPR002104">
    <property type="entry name" value="Integrase_catalytic"/>
</dbReference>
<reference evidence="13 14" key="1">
    <citation type="submission" date="2020-08" db="EMBL/GenBank/DDBJ databases">
        <title>Genomic Encyclopedia of Type Strains, Phase IV (KMG-IV): sequencing the most valuable type-strain genomes for metagenomic binning, comparative biology and taxonomic classification.</title>
        <authorList>
            <person name="Goeker M."/>
        </authorList>
    </citation>
    <scope>NUCLEOTIDE SEQUENCE [LARGE SCALE GENOMIC DNA]</scope>
    <source>
        <strain evidence="13 14">DSM 103377</strain>
    </source>
</reference>
<evidence type="ECO:0000259" key="11">
    <source>
        <dbReference type="PROSITE" id="PS51898"/>
    </source>
</evidence>
<keyword evidence="5 9" id="KW-0229">DNA integration</keyword>
<dbReference type="InterPro" id="IPR013762">
    <property type="entry name" value="Integrase-like_cat_sf"/>
</dbReference>
<dbReference type="PANTHER" id="PTHR30349">
    <property type="entry name" value="PHAGE INTEGRASE-RELATED"/>
    <property type="match status" value="1"/>
</dbReference>
<feature type="active site" evidence="9">
    <location>
        <position position="248"/>
    </location>
</feature>
<evidence type="ECO:0000256" key="8">
    <source>
        <dbReference type="ARBA" id="ARBA00023306"/>
    </source>
</evidence>
<evidence type="ECO:0000256" key="9">
    <source>
        <dbReference type="HAMAP-Rule" id="MF_01808"/>
    </source>
</evidence>
<dbReference type="AlphaFoldDB" id="A0A840WQ63"/>
<keyword evidence="14" id="KW-1185">Reference proteome</keyword>
<gene>
    <name evidence="9" type="primary">xerC</name>
    <name evidence="13" type="ORF">FHS89_002219</name>
</gene>
<dbReference type="PROSITE" id="PS51898">
    <property type="entry name" value="TYR_RECOMBINASE"/>
    <property type="match status" value="1"/>
</dbReference>
<dbReference type="RefSeq" id="WP_184011568.1">
    <property type="nucleotide sequence ID" value="NZ_JACIJS010000006.1"/>
</dbReference>
<keyword evidence="2 9" id="KW-0963">Cytoplasm</keyword>